<dbReference type="PANTHER" id="PTHR46224">
    <property type="entry name" value="ANKYRIN REPEAT FAMILY PROTEIN"/>
    <property type="match status" value="1"/>
</dbReference>
<feature type="compositionally biased region" description="Low complexity" evidence="3">
    <location>
        <begin position="520"/>
        <end position="541"/>
    </location>
</feature>
<dbReference type="GeneID" id="15805300"/>
<dbReference type="KEGG" id="beq:BEWA_002720"/>
<keyword evidence="5" id="KW-1185">Reference proteome</keyword>
<dbReference type="PROSITE" id="PS50005">
    <property type="entry name" value="TPR"/>
    <property type="match status" value="1"/>
</dbReference>
<evidence type="ECO:0000313" key="4">
    <source>
        <dbReference type="EMBL" id="AFZ80865.1"/>
    </source>
</evidence>
<organism evidence="4 5">
    <name type="scientific">Theileria equi strain WA</name>
    <dbReference type="NCBI Taxonomy" id="1537102"/>
    <lineage>
        <taxon>Eukaryota</taxon>
        <taxon>Sar</taxon>
        <taxon>Alveolata</taxon>
        <taxon>Apicomplexa</taxon>
        <taxon>Aconoidasida</taxon>
        <taxon>Piroplasmida</taxon>
        <taxon>Theileriidae</taxon>
        <taxon>Theileria</taxon>
    </lineage>
</organism>
<protein>
    <submittedName>
        <fullName evidence="4">Uncharacterized protein</fullName>
    </submittedName>
</protein>
<feature type="repeat" description="ANK" evidence="1">
    <location>
        <begin position="908"/>
        <end position="936"/>
    </location>
</feature>
<keyword evidence="2" id="KW-0802">TPR repeat</keyword>
<proteinExistence type="predicted"/>
<reference evidence="4 5" key="1">
    <citation type="journal article" date="2012" name="BMC Genomics">
        <title>Comparative genomic analysis and phylogenetic position of Theileria equi.</title>
        <authorList>
            <person name="Kappmeyer L.S."/>
            <person name="Thiagarajan M."/>
            <person name="Herndon D.R."/>
            <person name="Ramsay J.D."/>
            <person name="Caler E."/>
            <person name="Djikeng A."/>
            <person name="Gillespie J.J."/>
            <person name="Lau A.O."/>
            <person name="Roalson E.H."/>
            <person name="Silva J.C."/>
            <person name="Silva M.G."/>
            <person name="Suarez C.E."/>
            <person name="Ueti M.W."/>
            <person name="Nene V.M."/>
            <person name="Mealey R.H."/>
            <person name="Knowles D.P."/>
            <person name="Brayton K.A."/>
        </authorList>
    </citation>
    <scope>NUCLEOTIDE SEQUENCE [LARGE SCALE GENOMIC DNA]</scope>
    <source>
        <strain evidence="4 5">WA</strain>
    </source>
</reference>
<feature type="repeat" description="TPR" evidence="2">
    <location>
        <begin position="1076"/>
        <end position="1109"/>
    </location>
</feature>
<evidence type="ECO:0000313" key="5">
    <source>
        <dbReference type="Proteomes" id="UP000031512"/>
    </source>
</evidence>
<dbReference type="InterPro" id="IPR002110">
    <property type="entry name" value="Ankyrin_rpt"/>
</dbReference>
<feature type="repeat" description="ANK" evidence="1">
    <location>
        <begin position="937"/>
        <end position="969"/>
    </location>
</feature>
<gene>
    <name evidence="4" type="ORF">BEWA_002720</name>
</gene>
<dbReference type="STRING" id="1537102.L0AZ78"/>
<dbReference type="InterPro" id="IPR011990">
    <property type="entry name" value="TPR-like_helical_dom_sf"/>
</dbReference>
<feature type="region of interest" description="Disordered" evidence="3">
    <location>
        <begin position="775"/>
        <end position="868"/>
    </location>
</feature>
<feature type="compositionally biased region" description="Low complexity" evidence="3">
    <location>
        <begin position="806"/>
        <end position="836"/>
    </location>
</feature>
<dbReference type="Proteomes" id="UP000031512">
    <property type="component" value="Chromosome 3"/>
</dbReference>
<dbReference type="Gene3D" id="1.25.40.20">
    <property type="entry name" value="Ankyrin repeat-containing domain"/>
    <property type="match status" value="1"/>
</dbReference>
<evidence type="ECO:0000256" key="2">
    <source>
        <dbReference type="PROSITE-ProRule" id="PRU00339"/>
    </source>
</evidence>
<dbReference type="EMBL" id="CP001670">
    <property type="protein sequence ID" value="AFZ80865.1"/>
    <property type="molecule type" value="Genomic_DNA"/>
</dbReference>
<dbReference type="InterPro" id="IPR019734">
    <property type="entry name" value="TPR_rpt"/>
</dbReference>
<dbReference type="Pfam" id="PF12796">
    <property type="entry name" value="Ank_2"/>
    <property type="match status" value="1"/>
</dbReference>
<dbReference type="OrthoDB" id="194358at2759"/>
<dbReference type="SUPFAM" id="SSF48403">
    <property type="entry name" value="Ankyrin repeat"/>
    <property type="match status" value="1"/>
</dbReference>
<dbReference type="Gene3D" id="1.25.40.10">
    <property type="entry name" value="Tetratricopeptide repeat domain"/>
    <property type="match status" value="1"/>
</dbReference>
<name>L0AZ78_THEEQ</name>
<dbReference type="PANTHER" id="PTHR46224:SF6">
    <property type="entry name" value="ANKYRIN REPEAT FAMILY PROTEIN"/>
    <property type="match status" value="1"/>
</dbReference>
<dbReference type="AlphaFoldDB" id="L0AZ78"/>
<keyword evidence="1" id="KW-0040">ANK repeat</keyword>
<evidence type="ECO:0000256" key="1">
    <source>
        <dbReference type="PROSITE-ProRule" id="PRU00023"/>
    </source>
</evidence>
<dbReference type="SUPFAM" id="SSF48452">
    <property type="entry name" value="TPR-like"/>
    <property type="match status" value="1"/>
</dbReference>
<feature type="region of interest" description="Disordered" evidence="3">
    <location>
        <begin position="488"/>
        <end position="550"/>
    </location>
</feature>
<dbReference type="PROSITE" id="PS50297">
    <property type="entry name" value="ANK_REP_REGION"/>
    <property type="match status" value="1"/>
</dbReference>
<dbReference type="eggNOG" id="KOG4234">
    <property type="taxonomic scope" value="Eukaryota"/>
</dbReference>
<dbReference type="PROSITE" id="PS50088">
    <property type="entry name" value="ANK_REPEAT"/>
    <property type="match status" value="2"/>
</dbReference>
<evidence type="ECO:0000256" key="3">
    <source>
        <dbReference type="SAM" id="MobiDB-lite"/>
    </source>
</evidence>
<dbReference type="RefSeq" id="XP_004830531.1">
    <property type="nucleotide sequence ID" value="XM_004830474.1"/>
</dbReference>
<accession>L0AZ78</accession>
<dbReference type="SMART" id="SM00248">
    <property type="entry name" value="ANK"/>
    <property type="match status" value="3"/>
</dbReference>
<dbReference type="VEuPathDB" id="PiroplasmaDB:BEWA_002720"/>
<dbReference type="InterPro" id="IPR051616">
    <property type="entry name" value="Cul2-RING_E3_ligase_SR"/>
</dbReference>
<dbReference type="InterPro" id="IPR036770">
    <property type="entry name" value="Ankyrin_rpt-contain_sf"/>
</dbReference>
<sequence>MNNDLVLELNARCGEGKDKCNCIDKPPGITARKELDVPEKGFIKITHNNGNTFTLSGQLKNGDQIRVRGKIGRPIQNVTEVSVYYWAGNDKEPILLGVTTGGGSGTTTRYCRIKGSALWVSGLVQDKTELEALDQQNCHNNDAVVFNIQDSQSGSFTGDSKSYCTRVTRNITESTSYPPPGSDYVTTVYIIKGIDTKIARVTYKSQSTDIPPINFPVDVIALYSYPSAMNVPLMLELKPPGNGNSKWFYSQTSDGTSWIEEGGGDTFYDRDNDPKPTAKLSEKLDEVLCKQYDNVTLNLTKNHSDTHARAKTKYCCNEHKGEECRISLQEGNITVAGKQMTEYYKHSISGSAVAGIYYKDGGQRKKIALLGSPFPISVKSVYAFYCKGEEPSLIYVDSTNGMVRGWYKRDNGEWKWNSKLSVIKSTDLSNLSCAKWKRLKKVLEECNCNGLPDCSYSDNTKEVSEEKQLAEEEEEAKRKRAVAQKLIPVAVSGPSSNNGSYAGHSDASESGGRDNCGDEPGSSSSSSILSSPKGSPDSSTPVVSNSGTGGVTIKLDRTSYSMNLNGGETIDVTPYYDSKIIGYNAFKHTYSHGIKFTIRDFTLGDRKQIFFPGVTPAEEVKSVIVYFLSCRNNVSTTKVPLLVYINGDYGKRHNWYTRRDVGKKWVDISNELKDRPPHKANSLQITLQNIAKHLGISCKEDWKGPVSTSQNNDINEVIDLGTNGLQNNDIGGAIPPLMPAMNHLNLGIPVKQIDNKIIGPLGQISNKLTATTKYTPSSGQLASPAPPATEELQASNPKVGPPAEDPSQAATSGSSSTPSPLGAETTPASQTPSTSTLGATTVPEVELSLQTPPPAAPKATEERDPEKAPVVGLLTSGSALAGYAFSGTLAGAGGLTGFDSSADVFPPPLVFASSIGNAEIVGKLLKSGANVNIGDSQGWTSLHCASEYGHLEIVKMLIEYGADSKLKIQENNAYHLAIWNGHADIAEFLKDYTDDTDQVNFVHYSQGLETDAKAESFPVIDNLDEKEAERIKDEITRTKDFGGNMVKAGDFVGATEAYSKALSMCPGNPEFDQLRSILFSNRSHMYLKRNEAKKALEDAKEAVKIQPNWSKGYIRLANAYRDLNEPVDYLHNLFQAYVRDSENTELRNRFQSEFKRYKK</sequence>